<keyword evidence="5" id="KW-1185">Reference proteome</keyword>
<dbReference type="EMBL" id="BMDZ01000026">
    <property type="protein sequence ID" value="GGB42195.1"/>
    <property type="molecule type" value="Genomic_DNA"/>
</dbReference>
<dbReference type="Pfam" id="PF03937">
    <property type="entry name" value="Sdh5"/>
    <property type="match status" value="1"/>
</dbReference>
<name>A0ABQ1IHS7_9PROT</name>
<gene>
    <name evidence="4" type="ORF">GCM10011505_24510</name>
</gene>
<dbReference type="Gene3D" id="1.10.150.250">
    <property type="entry name" value="Flavinator of succinate dehydrogenase"/>
    <property type="match status" value="1"/>
</dbReference>
<proteinExistence type="inferred from homology"/>
<dbReference type="RefSeq" id="WP_188578197.1">
    <property type="nucleotide sequence ID" value="NZ_BMDZ01000026.1"/>
</dbReference>
<evidence type="ECO:0000313" key="5">
    <source>
        <dbReference type="Proteomes" id="UP000603352"/>
    </source>
</evidence>
<dbReference type="InterPro" id="IPR005631">
    <property type="entry name" value="SDH"/>
</dbReference>
<evidence type="ECO:0000256" key="1">
    <source>
        <dbReference type="ARBA" id="ARBA00008571"/>
    </source>
</evidence>
<evidence type="ECO:0000256" key="3">
    <source>
        <dbReference type="ARBA" id="ARBA00023186"/>
    </source>
</evidence>
<dbReference type="InterPro" id="IPR036714">
    <property type="entry name" value="SDH_sf"/>
</dbReference>
<keyword evidence="3" id="KW-0143">Chaperone</keyword>
<protein>
    <recommendedName>
        <fullName evidence="2">FAD assembly factor SdhE</fullName>
    </recommendedName>
</protein>
<evidence type="ECO:0000313" key="4">
    <source>
        <dbReference type="EMBL" id="GGB42195.1"/>
    </source>
</evidence>
<dbReference type="PANTHER" id="PTHR12469">
    <property type="entry name" value="PROTEIN EMI5 HOMOLOG, MITOCHONDRIAL"/>
    <property type="match status" value="1"/>
</dbReference>
<reference evidence="5" key="1">
    <citation type="journal article" date="2019" name="Int. J. Syst. Evol. Microbiol.">
        <title>The Global Catalogue of Microorganisms (GCM) 10K type strain sequencing project: providing services to taxonomists for standard genome sequencing and annotation.</title>
        <authorList>
            <consortium name="The Broad Institute Genomics Platform"/>
            <consortium name="The Broad Institute Genome Sequencing Center for Infectious Disease"/>
            <person name="Wu L."/>
            <person name="Ma J."/>
        </authorList>
    </citation>
    <scope>NUCLEOTIDE SEQUENCE [LARGE SCALE GENOMIC DNA]</scope>
    <source>
        <strain evidence="5">CGMCC 1.10188</strain>
    </source>
</reference>
<organism evidence="4 5">
    <name type="scientific">Tistrella bauzanensis</name>
    <dbReference type="NCBI Taxonomy" id="657419"/>
    <lineage>
        <taxon>Bacteria</taxon>
        <taxon>Pseudomonadati</taxon>
        <taxon>Pseudomonadota</taxon>
        <taxon>Alphaproteobacteria</taxon>
        <taxon>Geminicoccales</taxon>
        <taxon>Geminicoccaceae</taxon>
        <taxon>Tistrella</taxon>
    </lineage>
</organism>
<evidence type="ECO:0000256" key="2">
    <source>
        <dbReference type="ARBA" id="ARBA00019418"/>
    </source>
</evidence>
<accession>A0ABQ1IHS7</accession>
<dbReference type="SUPFAM" id="SSF109910">
    <property type="entry name" value="YgfY-like"/>
    <property type="match status" value="1"/>
</dbReference>
<comment type="similarity">
    <text evidence="1">Belongs to the SdhE FAD assembly factor family.</text>
</comment>
<sequence length="104" mass="11824">MAEDTDARRRRLRYQSWYRGCKETDILFGKFADVWLDRFDAASLDAFEALLNENDIDLYNWLSGREPVPADLAENPVMVLMMAFDFAAAPDRGMGQTRAAADLA</sequence>
<dbReference type="PANTHER" id="PTHR12469:SF2">
    <property type="entry name" value="SUCCINATE DEHYDROGENASE ASSEMBLY FACTOR 2, MITOCHONDRIAL"/>
    <property type="match status" value="1"/>
</dbReference>
<dbReference type="Proteomes" id="UP000603352">
    <property type="component" value="Unassembled WGS sequence"/>
</dbReference>
<comment type="caution">
    <text evidence="4">The sequence shown here is derived from an EMBL/GenBank/DDBJ whole genome shotgun (WGS) entry which is preliminary data.</text>
</comment>